<comment type="caution">
    <text evidence="8">The sequence shown here is derived from an EMBL/GenBank/DDBJ whole genome shotgun (WGS) entry which is preliminary data.</text>
</comment>
<evidence type="ECO:0000313" key="8">
    <source>
        <dbReference type="EMBL" id="KAG9439208.1"/>
    </source>
</evidence>
<name>A0AAV7DRI0_ARIFI</name>
<dbReference type="GO" id="GO:0003677">
    <property type="term" value="F:DNA binding"/>
    <property type="evidence" value="ECO:0007669"/>
    <property type="project" value="UniProtKB-KW"/>
</dbReference>
<dbReference type="GO" id="GO:0008270">
    <property type="term" value="F:zinc ion binding"/>
    <property type="evidence" value="ECO:0007669"/>
    <property type="project" value="UniProtKB-KW"/>
</dbReference>
<dbReference type="InterPro" id="IPR000571">
    <property type="entry name" value="Znf_CCCH"/>
</dbReference>
<keyword evidence="1 6" id="KW-0479">Metal-binding</keyword>
<gene>
    <name evidence="8" type="ORF">H6P81_019373</name>
</gene>
<dbReference type="Pfam" id="PF00642">
    <property type="entry name" value="zf-CCCH"/>
    <property type="match status" value="1"/>
</dbReference>
<evidence type="ECO:0000256" key="2">
    <source>
        <dbReference type="ARBA" id="ARBA00022737"/>
    </source>
</evidence>
<feature type="domain" description="C3H1-type" evidence="7">
    <location>
        <begin position="151"/>
        <end position="177"/>
    </location>
</feature>
<dbReference type="EMBL" id="JAINDJ010000008">
    <property type="protein sequence ID" value="KAG9439208.1"/>
    <property type="molecule type" value="Genomic_DNA"/>
</dbReference>
<protein>
    <recommendedName>
        <fullName evidence="7">C3H1-type domain-containing protein</fullName>
    </recommendedName>
</protein>
<evidence type="ECO:0000256" key="5">
    <source>
        <dbReference type="ARBA" id="ARBA00023125"/>
    </source>
</evidence>
<evidence type="ECO:0000256" key="6">
    <source>
        <dbReference type="PROSITE-ProRule" id="PRU00723"/>
    </source>
</evidence>
<dbReference type="PANTHER" id="PTHR14493:SF90">
    <property type="entry name" value="ZINC FINGER CCCH DOMAIN-CONTAINING PROTEIN 2"/>
    <property type="match status" value="1"/>
</dbReference>
<dbReference type="PROSITE" id="PS50103">
    <property type="entry name" value="ZF_C3H1"/>
    <property type="match status" value="1"/>
</dbReference>
<proteinExistence type="predicted"/>
<accession>A0AAV7DRI0</accession>
<keyword evidence="2" id="KW-0677">Repeat</keyword>
<sequence length="370" mass="40726">MVAPNAVLPRTLPAFLPPIPTPHLIICCVLNSLPHSLLTALPLLHSQQLLFFLFSSSSSPCSLLYKFLLYPRPFPFLPTKYEMPSSARTRYDLGDSSSDRRSPDTHAGDDFRMYEFKVRRCTRGRSHDWTDCPFAHPGEKARRRDPRRFHYSGNACPEFRRGGCPRGDACEYAHGVFECWLHPARYRTQPCRDGKSCRRKVCFFAHTPAQLRLLSPGSGSSSSSPGKSAIVCSCAFCPCKSPSAQLGSSPTSTLMAFSHLSPPLSPPLSPVYSTPVAALNYKSLLTELVGSLEAIDLSANSTVASPSASSTTTAEPAFLLSPASSLSRDYNYNYEEMKMNDEMSAEINGSFSNNINGCCPNLDWVNELVM</sequence>
<keyword evidence="9" id="KW-1185">Reference proteome</keyword>
<reference evidence="8 9" key="1">
    <citation type="submission" date="2021-07" db="EMBL/GenBank/DDBJ databases">
        <title>The Aristolochia fimbriata genome: insights into angiosperm evolution, floral development and chemical biosynthesis.</title>
        <authorList>
            <person name="Jiao Y."/>
        </authorList>
    </citation>
    <scope>NUCLEOTIDE SEQUENCE [LARGE SCALE GENOMIC DNA]</scope>
    <source>
        <strain evidence="8">IBCAS-2021</strain>
        <tissue evidence="8">Leaf</tissue>
    </source>
</reference>
<dbReference type="AlphaFoldDB" id="A0AAV7DRI0"/>
<dbReference type="Proteomes" id="UP000825729">
    <property type="component" value="Unassembled WGS sequence"/>
</dbReference>
<evidence type="ECO:0000313" key="9">
    <source>
        <dbReference type="Proteomes" id="UP000825729"/>
    </source>
</evidence>
<evidence type="ECO:0000256" key="3">
    <source>
        <dbReference type="ARBA" id="ARBA00022771"/>
    </source>
</evidence>
<dbReference type="SMART" id="SM00356">
    <property type="entry name" value="ZnF_C3H1"/>
    <property type="match status" value="2"/>
</dbReference>
<keyword evidence="4 6" id="KW-0862">Zinc</keyword>
<dbReference type="InterPro" id="IPR057444">
    <property type="entry name" value="Znf-CCCH_AtC3H23-like"/>
</dbReference>
<dbReference type="PANTHER" id="PTHR14493">
    <property type="entry name" value="UNKEMPT FAMILY MEMBER"/>
    <property type="match status" value="1"/>
</dbReference>
<keyword evidence="5" id="KW-0238">DNA-binding</keyword>
<dbReference type="FunFam" id="3.30.1370.210:FF:000009">
    <property type="entry name" value="Zinc finger CCCH domain-containing protein 66"/>
    <property type="match status" value="1"/>
</dbReference>
<dbReference type="Gene3D" id="3.30.1370.210">
    <property type="match status" value="1"/>
</dbReference>
<dbReference type="InterPro" id="IPR045234">
    <property type="entry name" value="Unkempt-like"/>
</dbReference>
<keyword evidence="3 6" id="KW-0863">Zinc-finger</keyword>
<organism evidence="8 9">
    <name type="scientific">Aristolochia fimbriata</name>
    <name type="common">White veined hardy Dutchman's pipe vine</name>
    <dbReference type="NCBI Taxonomy" id="158543"/>
    <lineage>
        <taxon>Eukaryota</taxon>
        <taxon>Viridiplantae</taxon>
        <taxon>Streptophyta</taxon>
        <taxon>Embryophyta</taxon>
        <taxon>Tracheophyta</taxon>
        <taxon>Spermatophyta</taxon>
        <taxon>Magnoliopsida</taxon>
        <taxon>Magnoliidae</taxon>
        <taxon>Piperales</taxon>
        <taxon>Aristolochiaceae</taxon>
        <taxon>Aristolochia</taxon>
    </lineage>
</organism>
<evidence type="ECO:0000259" key="7">
    <source>
        <dbReference type="PROSITE" id="PS50103"/>
    </source>
</evidence>
<dbReference type="Pfam" id="PF25512">
    <property type="entry name" value="zf-CCCH_AtC3H23"/>
    <property type="match status" value="1"/>
</dbReference>
<evidence type="ECO:0000256" key="1">
    <source>
        <dbReference type="ARBA" id="ARBA00022723"/>
    </source>
</evidence>
<evidence type="ECO:0000256" key="4">
    <source>
        <dbReference type="ARBA" id="ARBA00022833"/>
    </source>
</evidence>
<feature type="zinc finger region" description="C3H1-type" evidence="6">
    <location>
        <begin position="151"/>
        <end position="177"/>
    </location>
</feature>